<accession>A0ABS1UYW9</accession>
<comment type="cofactor">
    <cofactor evidence="1">
        <name>Zn(2+)</name>
        <dbReference type="ChEBI" id="CHEBI:29105"/>
    </cofactor>
</comment>
<dbReference type="InterPro" id="IPR038071">
    <property type="entry name" value="UROD/MetE-like_sf"/>
</dbReference>
<evidence type="ECO:0000256" key="1">
    <source>
        <dbReference type="ARBA" id="ARBA00001947"/>
    </source>
</evidence>
<keyword evidence="2" id="KW-0479">Metal-binding</keyword>
<evidence type="ECO:0000313" key="5">
    <source>
        <dbReference type="EMBL" id="MBL6454650.1"/>
    </source>
</evidence>
<evidence type="ECO:0000259" key="4">
    <source>
        <dbReference type="Pfam" id="PF01717"/>
    </source>
</evidence>
<reference evidence="5 6" key="1">
    <citation type="submission" date="2021-01" db="EMBL/GenBank/DDBJ databases">
        <title>Belnapia mucosa sp. nov. and Belnapia arida sp. nov., isolated from the Tabernas Desert (Almeria, Spain).</title>
        <authorList>
            <person name="Molina-Menor E."/>
            <person name="Vidal-Verdu A."/>
            <person name="Calonge A."/>
            <person name="Satari L."/>
            <person name="Pereto Magraner J."/>
            <person name="Porcar Miralles M."/>
        </authorList>
    </citation>
    <scope>NUCLEOTIDE SEQUENCE [LARGE SCALE GENOMIC DNA]</scope>
    <source>
        <strain evidence="5 6">T6</strain>
    </source>
</reference>
<dbReference type="GO" id="GO:0032259">
    <property type="term" value="P:methylation"/>
    <property type="evidence" value="ECO:0007669"/>
    <property type="project" value="UniProtKB-KW"/>
</dbReference>
<organism evidence="5 6">
    <name type="scientific">Belnapia mucosa</name>
    <dbReference type="NCBI Taxonomy" id="2804532"/>
    <lineage>
        <taxon>Bacteria</taxon>
        <taxon>Pseudomonadati</taxon>
        <taxon>Pseudomonadota</taxon>
        <taxon>Alphaproteobacteria</taxon>
        <taxon>Acetobacterales</taxon>
        <taxon>Roseomonadaceae</taxon>
        <taxon>Belnapia</taxon>
    </lineage>
</organism>
<comment type="caution">
    <text evidence="5">The sequence shown here is derived from an EMBL/GenBank/DDBJ whole genome shotgun (WGS) entry which is preliminary data.</text>
</comment>
<dbReference type="CDD" id="cd03311">
    <property type="entry name" value="CIMS_C_terminal_like"/>
    <property type="match status" value="1"/>
</dbReference>
<dbReference type="EMBL" id="JAEUXJ010000002">
    <property type="protein sequence ID" value="MBL6454650.1"/>
    <property type="molecule type" value="Genomic_DNA"/>
</dbReference>
<evidence type="ECO:0000313" key="6">
    <source>
        <dbReference type="Proteomes" id="UP000606490"/>
    </source>
</evidence>
<evidence type="ECO:0000256" key="3">
    <source>
        <dbReference type="ARBA" id="ARBA00022833"/>
    </source>
</evidence>
<gene>
    <name evidence="5" type="ORF">JMJ55_04895</name>
</gene>
<protein>
    <submittedName>
        <fullName evidence="5">5-methyltetrahydropteroyltriglutamate--homocysteine methyltransferase</fullName>
    </submittedName>
</protein>
<sequence length="346" mass="37689">MTQTLPILPTTVVGSYPQPEWLVDHEALRNRMVPRVRAPEIWRVPEPFLAQAQDDATLVAIRDMERAGIDIITDGEIRRESYSNHFASALEGIDRSGPGEVIGRTGKPTLVPRVIGRVSRAAPVEVRDVAFARANTDRAVKITLPGPFTMTRQAKNDFYADDAELAMDFAAALNEEIRELKAAGADVIQLDEPWMQAFPDEARRYAVQAINRALEGIEGTTVVHLCFGYAAMVDEKPSGYSFLPELSGAAAAQISIEAAQPKLDLAILRDLPGKTVMLGVLDLGSSEVETPEVVADRIRAGLKVLPAERLVAAPDCGMKYLPRERAFGKLRALAEGAAIVRRELGA</sequence>
<evidence type="ECO:0000256" key="2">
    <source>
        <dbReference type="ARBA" id="ARBA00022723"/>
    </source>
</evidence>
<dbReference type="PANTHER" id="PTHR30519">
    <property type="entry name" value="5-METHYLTETRAHYDROPTEROYLTRIGLUTAMATE--HOMOCYSTEINE METHYLTRANSFERASE"/>
    <property type="match status" value="1"/>
</dbReference>
<dbReference type="SUPFAM" id="SSF51726">
    <property type="entry name" value="UROD/MetE-like"/>
    <property type="match status" value="1"/>
</dbReference>
<dbReference type="Proteomes" id="UP000606490">
    <property type="component" value="Unassembled WGS sequence"/>
</dbReference>
<dbReference type="GO" id="GO:0008168">
    <property type="term" value="F:methyltransferase activity"/>
    <property type="evidence" value="ECO:0007669"/>
    <property type="project" value="UniProtKB-KW"/>
</dbReference>
<name>A0ABS1UYW9_9PROT</name>
<keyword evidence="6" id="KW-1185">Reference proteome</keyword>
<proteinExistence type="predicted"/>
<dbReference type="Gene3D" id="3.20.20.210">
    <property type="match status" value="1"/>
</dbReference>
<keyword evidence="5" id="KW-0489">Methyltransferase</keyword>
<keyword evidence="5" id="KW-0808">Transferase</keyword>
<feature type="domain" description="Cobalamin-independent methionine synthase MetE C-terminal/archaeal" evidence="4">
    <location>
        <begin position="8"/>
        <end position="336"/>
    </location>
</feature>
<dbReference type="Pfam" id="PF01717">
    <property type="entry name" value="Meth_synt_2"/>
    <property type="match status" value="1"/>
</dbReference>
<dbReference type="InterPro" id="IPR002629">
    <property type="entry name" value="Met_Synth_C/arc"/>
</dbReference>
<keyword evidence="3" id="KW-0862">Zinc</keyword>
<dbReference type="RefSeq" id="WP_202824401.1">
    <property type="nucleotide sequence ID" value="NZ_JAEUXJ010000002.1"/>
</dbReference>